<name>A0A8H2XIP6_9AGAM</name>
<feature type="region of interest" description="Disordered" evidence="1">
    <location>
        <begin position="129"/>
        <end position="161"/>
    </location>
</feature>
<gene>
    <name evidence="2" type="ORF">RDB_LOCUS36963</name>
</gene>
<accession>A0A8H2XIP6</accession>
<reference evidence="2" key="1">
    <citation type="submission" date="2021-01" db="EMBL/GenBank/DDBJ databases">
        <authorList>
            <person name="Kaushik A."/>
        </authorList>
    </citation>
    <scope>NUCLEOTIDE SEQUENCE</scope>
    <source>
        <strain evidence="2">AG3-1AP</strain>
    </source>
</reference>
<feature type="compositionally biased region" description="Acidic residues" evidence="1">
    <location>
        <begin position="18"/>
        <end position="30"/>
    </location>
</feature>
<feature type="compositionally biased region" description="Basic and acidic residues" evidence="1">
    <location>
        <begin position="140"/>
        <end position="154"/>
    </location>
</feature>
<feature type="region of interest" description="Disordered" evidence="1">
    <location>
        <begin position="52"/>
        <end position="78"/>
    </location>
</feature>
<organism evidence="2 3">
    <name type="scientific">Rhizoctonia solani</name>
    <dbReference type="NCBI Taxonomy" id="456999"/>
    <lineage>
        <taxon>Eukaryota</taxon>
        <taxon>Fungi</taxon>
        <taxon>Dikarya</taxon>
        <taxon>Basidiomycota</taxon>
        <taxon>Agaricomycotina</taxon>
        <taxon>Agaricomycetes</taxon>
        <taxon>Cantharellales</taxon>
        <taxon>Ceratobasidiaceae</taxon>
        <taxon>Rhizoctonia</taxon>
    </lineage>
</organism>
<comment type="caution">
    <text evidence="2">The sequence shown here is derived from an EMBL/GenBank/DDBJ whole genome shotgun (WGS) entry which is preliminary data.</text>
</comment>
<feature type="region of interest" description="Disordered" evidence="1">
    <location>
        <begin position="16"/>
        <end position="40"/>
    </location>
</feature>
<protein>
    <submittedName>
        <fullName evidence="2">Uncharacterized protein</fullName>
    </submittedName>
</protein>
<evidence type="ECO:0000313" key="2">
    <source>
        <dbReference type="EMBL" id="CAE6424998.1"/>
    </source>
</evidence>
<evidence type="ECO:0000256" key="1">
    <source>
        <dbReference type="SAM" id="MobiDB-lite"/>
    </source>
</evidence>
<dbReference type="AlphaFoldDB" id="A0A8H2XIP6"/>
<dbReference type="EMBL" id="CAJMWV010001053">
    <property type="protein sequence ID" value="CAE6424998.1"/>
    <property type="molecule type" value="Genomic_DNA"/>
</dbReference>
<dbReference type="Proteomes" id="UP000663831">
    <property type="component" value="Unassembled WGS sequence"/>
</dbReference>
<feature type="compositionally biased region" description="Polar residues" evidence="1">
    <location>
        <begin position="129"/>
        <end position="139"/>
    </location>
</feature>
<proteinExistence type="predicted"/>
<sequence length="161" mass="17184">MAAFLQKSLLGISQILLSEEDDEESDPENEDSMHPEGLLDTQSLLVQSVAPLPSLPIPNHSLSALEHDANSSPENGGHASALVEATTHVMLPSTESTYSQHLSDPGHTVTPHHLQQLILSNDTIASQDTNSVTSQNHTENALEHDPESVQHPDKVAGGSAH</sequence>
<evidence type="ECO:0000313" key="3">
    <source>
        <dbReference type="Proteomes" id="UP000663831"/>
    </source>
</evidence>